<dbReference type="Gene3D" id="3.30.70.80">
    <property type="entry name" value="Peptidase S8 propeptide/proteinase inhibitor I9"/>
    <property type="match status" value="1"/>
</dbReference>
<evidence type="ECO:0000256" key="3">
    <source>
        <dbReference type="ARBA" id="ARBA00022801"/>
    </source>
</evidence>
<accession>A0AAD5W261</accession>
<dbReference type="FunFam" id="3.40.50.200:FF:000007">
    <property type="entry name" value="Subtilisin-like serine protease"/>
    <property type="match status" value="1"/>
</dbReference>
<gene>
    <name evidence="10" type="ORF">NP233_g271</name>
</gene>
<keyword evidence="11" id="KW-1185">Reference proteome</keyword>
<sequence length="409" mass="41858">MHFLSFLSLLASFVTSTLAAPAATLHTVEGFAGEKTGRFLVTLKPGVTRSSVLAQLGQSATVTHEWDLVNGFAGHLDDDALSSLRSNPDVANIAEDGIFWTQITQTNAPWGLSRLSAMTKLVNQDTSALTFNYDYNANPGAGVDIYIIDTGIYTQHSQFGGRASWGATFGTNFANADGNGHGTHCAGLAGGQQFGVAKSANLIAVKVLADNGGGAAADIVSGMNWVAQQFASTGRPAVASMSLSGLGSTTLDSGVAALTSAGVHVTVAAGNDGNDACGVSPARAPSAITVGAATILDSRSSWSNFGSCVDLFAPGSNIISSWIGNTTATNTISGTSMATPYVAGVIAYLIGENGNMSPAKMDTLLKSVSLQNILAGICEYLLLTFELGNTNALSYSDSGTVNILAHNGN</sequence>
<evidence type="ECO:0000259" key="9">
    <source>
        <dbReference type="Pfam" id="PF05922"/>
    </source>
</evidence>
<evidence type="ECO:0000259" key="8">
    <source>
        <dbReference type="Pfam" id="PF00082"/>
    </source>
</evidence>
<comment type="similarity">
    <text evidence="1 5 6">Belongs to the peptidase S8 family.</text>
</comment>
<feature type="active site" description="Charge relay system" evidence="5">
    <location>
        <position position="336"/>
    </location>
</feature>
<dbReference type="InterPro" id="IPR023827">
    <property type="entry name" value="Peptidase_S8_Asp-AS"/>
</dbReference>
<feature type="active site" description="Charge relay system" evidence="5">
    <location>
        <position position="149"/>
    </location>
</feature>
<keyword evidence="7" id="KW-0732">Signal</keyword>
<dbReference type="GO" id="GO:0004252">
    <property type="term" value="F:serine-type endopeptidase activity"/>
    <property type="evidence" value="ECO:0007669"/>
    <property type="project" value="UniProtKB-UniRule"/>
</dbReference>
<dbReference type="InterPro" id="IPR010259">
    <property type="entry name" value="S8pro/Inhibitor_I9"/>
</dbReference>
<dbReference type="InterPro" id="IPR023828">
    <property type="entry name" value="Peptidase_S8_Ser-AS"/>
</dbReference>
<dbReference type="PROSITE" id="PS00136">
    <property type="entry name" value="SUBTILASE_ASP"/>
    <property type="match status" value="1"/>
</dbReference>
<dbReference type="InterPro" id="IPR050131">
    <property type="entry name" value="Peptidase_S8_subtilisin-like"/>
</dbReference>
<dbReference type="EMBL" id="JANIEX010000007">
    <property type="protein sequence ID" value="KAJ3576646.1"/>
    <property type="molecule type" value="Genomic_DNA"/>
</dbReference>
<dbReference type="InterPro" id="IPR036852">
    <property type="entry name" value="Peptidase_S8/S53_dom_sf"/>
</dbReference>
<dbReference type="PROSITE" id="PS51892">
    <property type="entry name" value="SUBTILASE"/>
    <property type="match status" value="1"/>
</dbReference>
<evidence type="ECO:0000256" key="7">
    <source>
        <dbReference type="SAM" id="SignalP"/>
    </source>
</evidence>
<dbReference type="SUPFAM" id="SSF52743">
    <property type="entry name" value="Subtilisin-like"/>
    <property type="match status" value="1"/>
</dbReference>
<dbReference type="PROSITE" id="PS00138">
    <property type="entry name" value="SUBTILASE_SER"/>
    <property type="match status" value="1"/>
</dbReference>
<dbReference type="InterPro" id="IPR000209">
    <property type="entry name" value="Peptidase_S8/S53_dom"/>
</dbReference>
<dbReference type="PRINTS" id="PR00723">
    <property type="entry name" value="SUBTILISIN"/>
</dbReference>
<keyword evidence="3 5" id="KW-0378">Hydrolase</keyword>
<dbReference type="InterPro" id="IPR022398">
    <property type="entry name" value="Peptidase_S8_His-AS"/>
</dbReference>
<dbReference type="GO" id="GO:0006508">
    <property type="term" value="P:proteolysis"/>
    <property type="evidence" value="ECO:0007669"/>
    <property type="project" value="UniProtKB-KW"/>
</dbReference>
<keyword evidence="4 5" id="KW-0720">Serine protease</keyword>
<organism evidence="10 11">
    <name type="scientific">Leucocoprinus birnbaumii</name>
    <dbReference type="NCBI Taxonomy" id="56174"/>
    <lineage>
        <taxon>Eukaryota</taxon>
        <taxon>Fungi</taxon>
        <taxon>Dikarya</taxon>
        <taxon>Basidiomycota</taxon>
        <taxon>Agaricomycotina</taxon>
        <taxon>Agaricomycetes</taxon>
        <taxon>Agaricomycetidae</taxon>
        <taxon>Agaricales</taxon>
        <taxon>Agaricineae</taxon>
        <taxon>Agaricaceae</taxon>
        <taxon>Leucocoprinus</taxon>
    </lineage>
</organism>
<evidence type="ECO:0000256" key="1">
    <source>
        <dbReference type="ARBA" id="ARBA00011073"/>
    </source>
</evidence>
<name>A0AAD5W261_9AGAR</name>
<dbReference type="Pfam" id="PF00082">
    <property type="entry name" value="Peptidase_S8"/>
    <property type="match status" value="1"/>
</dbReference>
<dbReference type="PANTHER" id="PTHR43806">
    <property type="entry name" value="PEPTIDASE S8"/>
    <property type="match status" value="1"/>
</dbReference>
<feature type="chain" id="PRO_5042068715" evidence="7">
    <location>
        <begin position="20"/>
        <end position="409"/>
    </location>
</feature>
<proteinExistence type="inferred from homology"/>
<dbReference type="AlphaFoldDB" id="A0AAD5W261"/>
<feature type="active site" description="Charge relay system" evidence="5">
    <location>
        <position position="181"/>
    </location>
</feature>
<evidence type="ECO:0000256" key="5">
    <source>
        <dbReference type="PROSITE-ProRule" id="PRU01240"/>
    </source>
</evidence>
<dbReference type="InterPro" id="IPR034193">
    <property type="entry name" value="PCSK9_ProteinaseK-like"/>
</dbReference>
<reference evidence="10" key="1">
    <citation type="submission" date="2022-07" db="EMBL/GenBank/DDBJ databases">
        <title>Genome Sequence of Leucocoprinus birnbaumii.</title>
        <authorList>
            <person name="Buettner E."/>
        </authorList>
    </citation>
    <scope>NUCLEOTIDE SEQUENCE</scope>
    <source>
        <strain evidence="10">VT141</strain>
    </source>
</reference>
<evidence type="ECO:0000313" key="11">
    <source>
        <dbReference type="Proteomes" id="UP001213000"/>
    </source>
</evidence>
<comment type="caution">
    <text evidence="10">The sequence shown here is derived from an EMBL/GenBank/DDBJ whole genome shotgun (WGS) entry which is preliminary data.</text>
</comment>
<protein>
    <submittedName>
        <fullName evidence="10">Uncharacterized protein</fullName>
    </submittedName>
</protein>
<dbReference type="Proteomes" id="UP001213000">
    <property type="component" value="Unassembled WGS sequence"/>
</dbReference>
<dbReference type="InterPro" id="IPR037045">
    <property type="entry name" value="S8pro/Inhibitor_I9_sf"/>
</dbReference>
<evidence type="ECO:0000256" key="4">
    <source>
        <dbReference type="ARBA" id="ARBA00022825"/>
    </source>
</evidence>
<dbReference type="Gene3D" id="3.40.50.200">
    <property type="entry name" value="Peptidase S8/S53 domain"/>
    <property type="match status" value="1"/>
</dbReference>
<evidence type="ECO:0000256" key="2">
    <source>
        <dbReference type="ARBA" id="ARBA00022670"/>
    </source>
</evidence>
<feature type="signal peptide" evidence="7">
    <location>
        <begin position="1"/>
        <end position="19"/>
    </location>
</feature>
<dbReference type="GO" id="GO:0005615">
    <property type="term" value="C:extracellular space"/>
    <property type="evidence" value="ECO:0007669"/>
    <property type="project" value="TreeGrafter"/>
</dbReference>
<keyword evidence="2 5" id="KW-0645">Protease</keyword>
<dbReference type="Pfam" id="PF05922">
    <property type="entry name" value="Inhibitor_I9"/>
    <property type="match status" value="1"/>
</dbReference>
<dbReference type="PANTHER" id="PTHR43806:SF58">
    <property type="entry name" value="ALKALINE PROTEASE 1-RELATED"/>
    <property type="match status" value="1"/>
</dbReference>
<dbReference type="SUPFAM" id="SSF54897">
    <property type="entry name" value="Protease propeptides/inhibitors"/>
    <property type="match status" value="1"/>
</dbReference>
<evidence type="ECO:0000313" key="10">
    <source>
        <dbReference type="EMBL" id="KAJ3576646.1"/>
    </source>
</evidence>
<evidence type="ECO:0000256" key="6">
    <source>
        <dbReference type="RuleBase" id="RU003355"/>
    </source>
</evidence>
<dbReference type="PROSITE" id="PS00137">
    <property type="entry name" value="SUBTILASE_HIS"/>
    <property type="match status" value="1"/>
</dbReference>
<feature type="domain" description="Inhibitor I9" evidence="9">
    <location>
        <begin position="58"/>
        <end position="97"/>
    </location>
</feature>
<dbReference type="InterPro" id="IPR015500">
    <property type="entry name" value="Peptidase_S8_subtilisin-rel"/>
</dbReference>
<dbReference type="CDD" id="cd04077">
    <property type="entry name" value="Peptidases_S8_PCSK9_ProteinaseK_like"/>
    <property type="match status" value="1"/>
</dbReference>
<feature type="domain" description="Peptidase S8/S53" evidence="8">
    <location>
        <begin position="140"/>
        <end position="367"/>
    </location>
</feature>